<dbReference type="GeneID" id="25565713"/>
<dbReference type="InterPro" id="IPR038885">
    <property type="entry name" value="PLB1"/>
</dbReference>
<dbReference type="RefSeq" id="XP_013756421.1">
    <property type="nucleotide sequence ID" value="XM_013900967.1"/>
</dbReference>
<dbReference type="InterPro" id="IPR001087">
    <property type="entry name" value="GDSL"/>
</dbReference>
<dbReference type="SUPFAM" id="SSF52266">
    <property type="entry name" value="SGNH hydrolase"/>
    <property type="match status" value="1"/>
</dbReference>
<dbReference type="eggNOG" id="KOG3670">
    <property type="taxonomic scope" value="Eukaryota"/>
</dbReference>
<dbReference type="Pfam" id="PF00657">
    <property type="entry name" value="Lipase_GDSL"/>
    <property type="match status" value="1"/>
</dbReference>
<proteinExistence type="predicted"/>
<evidence type="ECO:0000313" key="2">
    <source>
        <dbReference type="Proteomes" id="UP000054408"/>
    </source>
</evidence>
<dbReference type="PANTHER" id="PTHR21325:SF31">
    <property type="entry name" value="GH22081P-RELATED"/>
    <property type="match status" value="1"/>
</dbReference>
<dbReference type="PANTHER" id="PTHR21325">
    <property type="entry name" value="PHOSPHOLIPASE B, PLB1"/>
    <property type="match status" value="1"/>
</dbReference>
<evidence type="ECO:0008006" key="3">
    <source>
        <dbReference type="Google" id="ProtNLM"/>
    </source>
</evidence>
<protein>
    <recommendedName>
        <fullName evidence="3">Phospholipase B1, membrane-associated</fullName>
    </recommendedName>
</protein>
<dbReference type="OrthoDB" id="10265800at2759"/>
<gene>
    <name evidence="1" type="ORF">AMSG_06582</name>
</gene>
<dbReference type="Gene3D" id="3.40.50.1110">
    <property type="entry name" value="SGNH hydrolase"/>
    <property type="match status" value="1"/>
</dbReference>
<name>A0A0L0DFY9_THETB</name>
<dbReference type="InterPro" id="IPR036514">
    <property type="entry name" value="SGNH_hydro_sf"/>
</dbReference>
<sequence length="415" mass="45172">MVLGTDVAVVGERRALAEGQAEEVAVAWEALPEPPHEFVTMIANEYRYLEPTEVMYVAKAFFNRKHLDPDYDDELIEAVAMSCQRLTQRSPPDHVGLVKPVDIAAMGAIGDSFTVASNALSTTWLNMNWFPGLSWSMGADEGTMSAYNMMRATGRPDVVGGSVGVGDVGANMHCNQAIAGSTVQDMPNQTYALIEAFKTQLNETGYATEWKTVTVFIGGNNLCQYCKKPGPNSPQVYEAGLRAAFDVLATIPRVIVSIVPIFDGTQLREFMGPFCHLVLDKLCPCFISSDDGVLEQSRHNIATFNGIMEDIVAEYNNQTGSDWAAVFQSYLAGLRVPHGEAGKEWLSRADCFHPSGHRGQPMIGMGMWNSMISPVGAKPTLTPETTLKCPTDDDYLFTPKTLPSKIVTSKGKAAP</sequence>
<accession>A0A0L0DFY9</accession>
<evidence type="ECO:0000313" key="1">
    <source>
        <dbReference type="EMBL" id="KNC51224.1"/>
    </source>
</evidence>
<keyword evidence="2" id="KW-1185">Reference proteome</keyword>
<dbReference type="EMBL" id="GL349465">
    <property type="protein sequence ID" value="KNC51224.1"/>
    <property type="molecule type" value="Genomic_DNA"/>
</dbReference>
<reference evidence="1 2" key="1">
    <citation type="submission" date="2010-05" db="EMBL/GenBank/DDBJ databases">
        <title>The Genome Sequence of Thecamonas trahens ATCC 50062.</title>
        <authorList>
            <consortium name="The Broad Institute Genome Sequencing Platform"/>
            <person name="Russ C."/>
            <person name="Cuomo C."/>
            <person name="Shea T."/>
            <person name="Young S.K."/>
            <person name="Zeng Q."/>
            <person name="Koehrsen M."/>
            <person name="Haas B."/>
            <person name="Borodovsky M."/>
            <person name="Guigo R."/>
            <person name="Alvarado L."/>
            <person name="Berlin A."/>
            <person name="Bochicchio J."/>
            <person name="Borenstein D."/>
            <person name="Chapman S."/>
            <person name="Chen Z."/>
            <person name="Freedman E."/>
            <person name="Gellesch M."/>
            <person name="Goldberg J."/>
            <person name="Griggs A."/>
            <person name="Gujja S."/>
            <person name="Heilman E."/>
            <person name="Heiman D."/>
            <person name="Hepburn T."/>
            <person name="Howarth C."/>
            <person name="Jen D."/>
            <person name="Larson L."/>
            <person name="Mehta T."/>
            <person name="Park D."/>
            <person name="Pearson M."/>
            <person name="Roberts A."/>
            <person name="Saif S."/>
            <person name="Shenoy N."/>
            <person name="Sisk P."/>
            <person name="Stolte C."/>
            <person name="Sykes S."/>
            <person name="Thomson T."/>
            <person name="Walk T."/>
            <person name="White J."/>
            <person name="Yandava C."/>
            <person name="Burger G."/>
            <person name="Gray M.W."/>
            <person name="Holland P.W.H."/>
            <person name="King N."/>
            <person name="Lang F.B.F."/>
            <person name="Roger A.J."/>
            <person name="Ruiz-Trillo I."/>
            <person name="Lander E."/>
            <person name="Nusbaum C."/>
        </authorList>
    </citation>
    <scope>NUCLEOTIDE SEQUENCE [LARGE SCALE GENOMIC DNA]</scope>
    <source>
        <strain evidence="1 2">ATCC 50062</strain>
    </source>
</reference>
<dbReference type="Proteomes" id="UP000054408">
    <property type="component" value="Unassembled WGS sequence"/>
</dbReference>
<dbReference type="GO" id="GO:0004620">
    <property type="term" value="F:phospholipase activity"/>
    <property type="evidence" value="ECO:0007669"/>
    <property type="project" value="InterPro"/>
</dbReference>
<organism evidence="1 2">
    <name type="scientific">Thecamonas trahens ATCC 50062</name>
    <dbReference type="NCBI Taxonomy" id="461836"/>
    <lineage>
        <taxon>Eukaryota</taxon>
        <taxon>Apusozoa</taxon>
        <taxon>Apusomonadida</taxon>
        <taxon>Apusomonadidae</taxon>
        <taxon>Thecamonas</taxon>
    </lineage>
</organism>
<dbReference type="AlphaFoldDB" id="A0A0L0DFY9"/>
<dbReference type="GO" id="GO:0006644">
    <property type="term" value="P:phospholipid metabolic process"/>
    <property type="evidence" value="ECO:0007669"/>
    <property type="project" value="TreeGrafter"/>
</dbReference>
<dbReference type="STRING" id="461836.A0A0L0DFY9"/>